<evidence type="ECO:0000313" key="5">
    <source>
        <dbReference type="Proteomes" id="UP000028782"/>
    </source>
</evidence>
<proteinExistence type="predicted"/>
<dbReference type="KEGG" id="ctes:O987_22465"/>
<sequence length="315" mass="32948">MTIVHRRLALAIGDPHGIGPEIALKALRQLSANERSLIKVYGPWSALEQAARVCEMEPLLQGLIHEEAGSLAQPIQWGEITPQAGLSTVQSATAAIRACENGEVDAVIACPHHETAIHRAGIAFSGYPSLLANVLGMNEDQVFLMLVGAGLRIVHVTLHESVRSALERLSPQLVVNAVQAAVQTCTLLGVPKPQVAVFGINPHASEGQLFGLEDSQITAPAVETLRKCGLAVDGPMGADMVLAQRKHDLYVAMLHDQGHIPIKLLAPNGASAISIGGRVVLSSVGHGSAMDIAGRGVADSTALLRTIALLGAQPG</sequence>
<dbReference type="GO" id="GO:0046872">
    <property type="term" value="F:metal ion binding"/>
    <property type="evidence" value="ECO:0007669"/>
    <property type="project" value="UniProtKB-KW"/>
</dbReference>
<dbReference type="GO" id="GO:0016491">
    <property type="term" value="F:oxidoreductase activity"/>
    <property type="evidence" value="ECO:0007669"/>
    <property type="project" value="UniProtKB-KW"/>
</dbReference>
<accession>A0A076PXQ5</accession>
<dbReference type="SUPFAM" id="SSF53659">
    <property type="entry name" value="Isocitrate/Isopropylmalate dehydrogenase-like"/>
    <property type="match status" value="1"/>
</dbReference>
<dbReference type="HOGENOM" id="CLU_040168_1_0_4"/>
<dbReference type="Proteomes" id="UP000028782">
    <property type="component" value="Chromosome"/>
</dbReference>
<dbReference type="Pfam" id="PF04166">
    <property type="entry name" value="PdxA"/>
    <property type="match status" value="1"/>
</dbReference>
<dbReference type="AlphaFoldDB" id="A0A076PXQ5"/>
<reference evidence="4 5" key="1">
    <citation type="journal article" date="2014" name="Genome Announc.">
        <title>Complete Genome Sequence of Polychlorinated Biphenyl Degrader Comamonas testosteroni TK102 (NBRC 109938).</title>
        <authorList>
            <person name="Fukuda K."/>
            <person name="Hosoyama A."/>
            <person name="Tsuchikane K."/>
            <person name="Ohji S."/>
            <person name="Yamazoe A."/>
            <person name="Fujita N."/>
            <person name="Shintani M."/>
            <person name="Kimbara K."/>
        </authorList>
    </citation>
    <scope>NUCLEOTIDE SEQUENCE [LARGE SCALE GENOMIC DNA]</scope>
    <source>
        <strain evidence="4">TK102</strain>
    </source>
</reference>
<organism evidence="4 5">
    <name type="scientific">Comamonas testosteroni TK102</name>
    <dbReference type="NCBI Taxonomy" id="1392005"/>
    <lineage>
        <taxon>Bacteria</taxon>
        <taxon>Pseudomonadati</taxon>
        <taxon>Pseudomonadota</taxon>
        <taxon>Betaproteobacteria</taxon>
        <taxon>Burkholderiales</taxon>
        <taxon>Comamonadaceae</taxon>
        <taxon>Comamonas</taxon>
    </lineage>
</organism>
<evidence type="ECO:0000313" key="4">
    <source>
        <dbReference type="EMBL" id="AIJ48580.1"/>
    </source>
</evidence>
<dbReference type="Gene3D" id="3.40.718.10">
    <property type="entry name" value="Isopropylmalate Dehydrogenase"/>
    <property type="match status" value="1"/>
</dbReference>
<dbReference type="EMBL" id="CP006704">
    <property type="protein sequence ID" value="AIJ48580.1"/>
    <property type="molecule type" value="Genomic_DNA"/>
</dbReference>
<keyword evidence="2" id="KW-0560">Oxidoreductase</keyword>
<name>A0A076PXQ5_COMTE</name>
<dbReference type="PANTHER" id="PTHR30004">
    <property type="entry name" value="4-HYDROXYTHREONINE-4-PHOSPHATE DEHYDROGENASE"/>
    <property type="match status" value="1"/>
</dbReference>
<dbReference type="PANTHER" id="PTHR30004:SF6">
    <property type="entry name" value="D-THREONATE 4-PHOSPHATE DEHYDROGENASE"/>
    <property type="match status" value="1"/>
</dbReference>
<keyword evidence="1" id="KW-0479">Metal-binding</keyword>
<evidence type="ECO:0000256" key="1">
    <source>
        <dbReference type="ARBA" id="ARBA00022723"/>
    </source>
</evidence>
<keyword evidence="3" id="KW-0520">NAD</keyword>
<gene>
    <name evidence="4" type="ORF">O987_22465</name>
</gene>
<dbReference type="GO" id="GO:0051287">
    <property type="term" value="F:NAD binding"/>
    <property type="evidence" value="ECO:0007669"/>
    <property type="project" value="InterPro"/>
</dbReference>
<evidence type="ECO:0000256" key="3">
    <source>
        <dbReference type="ARBA" id="ARBA00023027"/>
    </source>
</evidence>
<evidence type="ECO:0000256" key="2">
    <source>
        <dbReference type="ARBA" id="ARBA00023002"/>
    </source>
</evidence>
<dbReference type="InterPro" id="IPR005255">
    <property type="entry name" value="PdxA_fam"/>
</dbReference>
<protein>
    <submittedName>
        <fullName evidence="4">4-hydroxythreonine-4-phosphate dehydrogenase</fullName>
    </submittedName>
</protein>